<reference evidence="3" key="1">
    <citation type="submission" date="2020-08" db="EMBL/GenBank/DDBJ databases">
        <title>Multicomponent nature underlies the extraordinary mechanical properties of spider dragline silk.</title>
        <authorList>
            <person name="Kono N."/>
            <person name="Nakamura H."/>
            <person name="Mori M."/>
            <person name="Yoshida Y."/>
            <person name="Ohtoshi R."/>
            <person name="Malay A.D."/>
            <person name="Moran D.A.P."/>
            <person name="Tomita M."/>
            <person name="Numata K."/>
            <person name="Arakawa K."/>
        </authorList>
    </citation>
    <scope>NUCLEOTIDE SEQUENCE</scope>
</reference>
<dbReference type="PANTHER" id="PTHR37984:SF5">
    <property type="entry name" value="PROTEIN NYNRIN-LIKE"/>
    <property type="match status" value="1"/>
</dbReference>
<dbReference type="GO" id="GO:0003964">
    <property type="term" value="F:RNA-directed DNA polymerase activity"/>
    <property type="evidence" value="ECO:0007669"/>
    <property type="project" value="UniProtKB-EC"/>
</dbReference>
<dbReference type="Gene3D" id="3.30.420.10">
    <property type="entry name" value="Ribonuclease H-like superfamily/Ribonuclease H"/>
    <property type="match status" value="1"/>
</dbReference>
<dbReference type="EC" id="2.7.7.49" evidence="1"/>
<dbReference type="FunFam" id="1.10.340.70:FF:000001">
    <property type="entry name" value="Retrovirus-related Pol polyprotein from transposon gypsy-like Protein"/>
    <property type="match status" value="1"/>
</dbReference>
<dbReference type="Pfam" id="PF00665">
    <property type="entry name" value="rve"/>
    <property type="match status" value="1"/>
</dbReference>
<evidence type="ECO:0000259" key="2">
    <source>
        <dbReference type="PROSITE" id="PS50994"/>
    </source>
</evidence>
<comment type="caution">
    <text evidence="3">The sequence shown here is derived from an EMBL/GenBank/DDBJ whole genome shotgun (WGS) entry which is preliminary data.</text>
</comment>
<evidence type="ECO:0000256" key="1">
    <source>
        <dbReference type="ARBA" id="ARBA00012493"/>
    </source>
</evidence>
<keyword evidence="4" id="KW-1185">Reference proteome</keyword>
<sequence>MIRRAIKLSEFNIEWEHRIGVQNVVADVLSMNPVGNMDGSQISCAALRALALNSREQLIREQREDPELGHIYRYLENPDNGSVNATVCEGWSQNFKIIDGLLFYAKYSTTLGELRVYIPKYLREAIMQEIYDLPLASHLGKRKTYLKLRDTCYFPYMKKYLFEYASTCDRCQKFNYKNALPAGRLIPIVSNYPNEIVTLDLLGPYPASRLERYRFLLVITDHFTKWSELIPVRKSSAQAITNALFENYISRYGDPISLISKNGPQFISEVFEHLSHRLDIKHIKTVTYRPHAKLTERVNSTLVQTIAYFVE</sequence>
<dbReference type="InterPro" id="IPR036397">
    <property type="entry name" value="RNaseH_sf"/>
</dbReference>
<evidence type="ECO:0000313" key="3">
    <source>
        <dbReference type="EMBL" id="GFY16879.1"/>
    </source>
</evidence>
<dbReference type="InterPro" id="IPR001584">
    <property type="entry name" value="Integrase_cat-core"/>
</dbReference>
<protein>
    <recommendedName>
        <fullName evidence="1">RNA-directed DNA polymerase</fullName>
        <ecNumber evidence="1">2.7.7.49</ecNumber>
    </recommendedName>
</protein>
<dbReference type="Pfam" id="PF17921">
    <property type="entry name" value="Integrase_H2C2"/>
    <property type="match status" value="1"/>
</dbReference>
<name>A0A8X6VL10_TRICX</name>
<gene>
    <name evidence="3" type="primary">X975_14853</name>
    <name evidence="3" type="ORF">TNCV_3689371</name>
</gene>
<feature type="domain" description="Integrase catalytic" evidence="2">
    <location>
        <begin position="189"/>
        <end position="311"/>
    </location>
</feature>
<dbReference type="GO" id="GO:0003676">
    <property type="term" value="F:nucleic acid binding"/>
    <property type="evidence" value="ECO:0007669"/>
    <property type="project" value="InterPro"/>
</dbReference>
<dbReference type="Gene3D" id="1.10.340.70">
    <property type="match status" value="1"/>
</dbReference>
<dbReference type="EMBL" id="BMAU01021342">
    <property type="protein sequence ID" value="GFY16879.1"/>
    <property type="molecule type" value="Genomic_DNA"/>
</dbReference>
<dbReference type="InterPro" id="IPR041588">
    <property type="entry name" value="Integrase_H2C2"/>
</dbReference>
<organism evidence="3 4">
    <name type="scientific">Trichonephila clavipes</name>
    <name type="common">Golden silk orbweaver</name>
    <name type="synonym">Nephila clavipes</name>
    <dbReference type="NCBI Taxonomy" id="2585209"/>
    <lineage>
        <taxon>Eukaryota</taxon>
        <taxon>Metazoa</taxon>
        <taxon>Ecdysozoa</taxon>
        <taxon>Arthropoda</taxon>
        <taxon>Chelicerata</taxon>
        <taxon>Arachnida</taxon>
        <taxon>Araneae</taxon>
        <taxon>Araneomorphae</taxon>
        <taxon>Entelegynae</taxon>
        <taxon>Araneoidea</taxon>
        <taxon>Nephilidae</taxon>
        <taxon>Trichonephila</taxon>
    </lineage>
</organism>
<dbReference type="InterPro" id="IPR050951">
    <property type="entry name" value="Retrovirus_Pol_polyprotein"/>
</dbReference>
<dbReference type="AlphaFoldDB" id="A0A8X6VL10"/>
<evidence type="ECO:0000313" key="4">
    <source>
        <dbReference type="Proteomes" id="UP000887159"/>
    </source>
</evidence>
<dbReference type="GO" id="GO:0015074">
    <property type="term" value="P:DNA integration"/>
    <property type="evidence" value="ECO:0007669"/>
    <property type="project" value="InterPro"/>
</dbReference>
<dbReference type="PROSITE" id="PS50994">
    <property type="entry name" value="INTEGRASE"/>
    <property type="match status" value="1"/>
</dbReference>
<dbReference type="PANTHER" id="PTHR37984">
    <property type="entry name" value="PROTEIN CBG26694"/>
    <property type="match status" value="1"/>
</dbReference>
<proteinExistence type="predicted"/>
<dbReference type="InterPro" id="IPR012337">
    <property type="entry name" value="RNaseH-like_sf"/>
</dbReference>
<accession>A0A8X6VL10</accession>
<dbReference type="SUPFAM" id="SSF53098">
    <property type="entry name" value="Ribonuclease H-like"/>
    <property type="match status" value="1"/>
</dbReference>
<dbReference type="Proteomes" id="UP000887159">
    <property type="component" value="Unassembled WGS sequence"/>
</dbReference>